<organism evidence="1">
    <name type="scientific">bioreactor metagenome</name>
    <dbReference type="NCBI Taxonomy" id="1076179"/>
    <lineage>
        <taxon>unclassified sequences</taxon>
        <taxon>metagenomes</taxon>
        <taxon>ecological metagenomes</taxon>
    </lineage>
</organism>
<dbReference type="EMBL" id="VSSQ01000051">
    <property type="protein sequence ID" value="MPL70218.1"/>
    <property type="molecule type" value="Genomic_DNA"/>
</dbReference>
<dbReference type="AlphaFoldDB" id="A0A644TT93"/>
<protein>
    <recommendedName>
        <fullName evidence="2">HNH domain-containing protein</fullName>
    </recommendedName>
</protein>
<dbReference type="Gene3D" id="1.10.30.50">
    <property type="match status" value="1"/>
</dbReference>
<comment type="caution">
    <text evidence="1">The sequence shown here is derived from an EMBL/GenBank/DDBJ whole genome shotgun (WGS) entry which is preliminary data.</text>
</comment>
<name>A0A644TT93_9ZZZZ</name>
<evidence type="ECO:0000313" key="1">
    <source>
        <dbReference type="EMBL" id="MPL70218.1"/>
    </source>
</evidence>
<proteinExistence type="predicted"/>
<sequence length="278" mass="32854">MKNLKPYNGDALKEYKDAINRKKKDSIERNKLEKIEPDIVSAYSKYKSNFDANTLHNINFDNRFSDVKNELFSLYDYQCKIIKNIRENIANQQIETIRNTCQNCTIDSVGSMDHILPKNIYPEYIVNPYNLFPCCSKCNQYKSITNGDTKFLNLFLDKLPEIQYLFVNVYADNDCLNFTFDLRNDNNQISSYLFTKIENHFNNLHLLERMKDCSISHLSAFISSIKPHFRRNGKEYVIDTTIESIYNNRSSYGYNYWKCSLEYGLITSDVFWDFLEDI</sequence>
<gene>
    <name evidence="1" type="ORF">SDC9_15973</name>
</gene>
<reference evidence="1" key="1">
    <citation type="submission" date="2019-08" db="EMBL/GenBank/DDBJ databases">
        <authorList>
            <person name="Kucharzyk K."/>
            <person name="Murdoch R.W."/>
            <person name="Higgins S."/>
            <person name="Loffler F."/>
        </authorList>
    </citation>
    <scope>NUCLEOTIDE SEQUENCE</scope>
</reference>
<evidence type="ECO:0008006" key="2">
    <source>
        <dbReference type="Google" id="ProtNLM"/>
    </source>
</evidence>
<accession>A0A644TT93</accession>